<dbReference type="Pfam" id="PF04366">
    <property type="entry name" value="Ysc84"/>
    <property type="match status" value="1"/>
</dbReference>
<comment type="caution">
    <text evidence="3">The sequence shown here is derived from an EMBL/GenBank/DDBJ whole genome shotgun (WGS) entry which is preliminary data.</text>
</comment>
<feature type="domain" description="Ysc84 actin-binding" evidence="2">
    <location>
        <begin position="97"/>
        <end position="185"/>
    </location>
</feature>
<protein>
    <submittedName>
        <fullName evidence="3">YSC84-related protein</fullName>
    </submittedName>
</protein>
<dbReference type="Proteomes" id="UP001234343">
    <property type="component" value="Unassembled WGS sequence"/>
</dbReference>
<feature type="chain" id="PRO_5046351787" evidence="1">
    <location>
        <begin position="21"/>
        <end position="185"/>
    </location>
</feature>
<dbReference type="EMBL" id="JAUCBP010000002">
    <property type="protein sequence ID" value="MDM7859693.1"/>
    <property type="molecule type" value="Genomic_DNA"/>
</dbReference>
<gene>
    <name evidence="3" type="ORF">QTP81_03600</name>
</gene>
<proteinExistence type="predicted"/>
<evidence type="ECO:0000313" key="3">
    <source>
        <dbReference type="EMBL" id="MDM7859693.1"/>
    </source>
</evidence>
<sequence>MYKLLTSFLLVSLLSGCASMGQGSVAEKRTAILDMRNTTLQKLYAEKPDTRAQINSAEGYAVFSNANVNLIFMAAGTGYGVVENRATGKRTFMNMAEGGVGFGLGVKDYRIIMVFHTQEAINQFVESGWTFGGNADAAAKAGEKGGSVEAEAYYGDVSVYTLTESGLALQATVKGTKFWQDDQLN</sequence>
<evidence type="ECO:0000256" key="1">
    <source>
        <dbReference type="SAM" id="SignalP"/>
    </source>
</evidence>
<dbReference type="RefSeq" id="WP_289363778.1">
    <property type="nucleotide sequence ID" value="NZ_JAUCBP010000002.1"/>
</dbReference>
<evidence type="ECO:0000313" key="4">
    <source>
        <dbReference type="Proteomes" id="UP001234343"/>
    </source>
</evidence>
<organism evidence="3 4">
    <name type="scientific">Alteromonas arenosi</name>
    <dbReference type="NCBI Taxonomy" id="3055817"/>
    <lineage>
        <taxon>Bacteria</taxon>
        <taxon>Pseudomonadati</taxon>
        <taxon>Pseudomonadota</taxon>
        <taxon>Gammaproteobacteria</taxon>
        <taxon>Alteromonadales</taxon>
        <taxon>Alteromonadaceae</taxon>
        <taxon>Alteromonas/Salinimonas group</taxon>
        <taxon>Alteromonas</taxon>
    </lineage>
</organism>
<feature type="signal peptide" evidence="1">
    <location>
        <begin position="1"/>
        <end position="20"/>
    </location>
</feature>
<name>A0ABT7SU19_9ALTE</name>
<dbReference type="InterPro" id="IPR007461">
    <property type="entry name" value="Ysc84_actin-binding"/>
</dbReference>
<dbReference type="PROSITE" id="PS51257">
    <property type="entry name" value="PROKAR_LIPOPROTEIN"/>
    <property type="match status" value="1"/>
</dbReference>
<evidence type="ECO:0000259" key="2">
    <source>
        <dbReference type="Pfam" id="PF04366"/>
    </source>
</evidence>
<reference evidence="3 4" key="1">
    <citation type="submission" date="2023-06" db="EMBL/GenBank/DDBJ databases">
        <title>Alteromonas sp. ASW11-36 isolated from intertidal sand.</title>
        <authorList>
            <person name="Li Y."/>
        </authorList>
    </citation>
    <scope>NUCLEOTIDE SEQUENCE [LARGE SCALE GENOMIC DNA]</scope>
    <source>
        <strain evidence="3 4">ASW11-36</strain>
    </source>
</reference>
<accession>A0ABT7SU19</accession>
<keyword evidence="4" id="KW-1185">Reference proteome</keyword>
<keyword evidence="1" id="KW-0732">Signal</keyword>